<reference evidence="1 2" key="1">
    <citation type="journal article" date="2024" name="Chem. Sci.">
        <title>Discovery of megapolipeptins by genome mining of a Burkholderiales bacteria collection.</title>
        <authorList>
            <person name="Paulo B.S."/>
            <person name="Recchia M.J.J."/>
            <person name="Lee S."/>
            <person name="Fergusson C.H."/>
            <person name="Romanowski S.B."/>
            <person name="Hernandez A."/>
            <person name="Krull N."/>
            <person name="Liu D.Y."/>
            <person name="Cavanagh H."/>
            <person name="Bos A."/>
            <person name="Gray C.A."/>
            <person name="Murphy B.T."/>
            <person name="Linington R.G."/>
            <person name="Eustaquio A.S."/>
        </authorList>
    </citation>
    <scope>NUCLEOTIDE SEQUENCE [LARGE SCALE GENOMIC DNA]</scope>
    <source>
        <strain evidence="1 2">RL17-350-BIC-E</strain>
    </source>
</reference>
<dbReference type="Pfam" id="PF21641">
    <property type="entry name" value="NarE"/>
    <property type="match status" value="1"/>
</dbReference>
<evidence type="ECO:0000313" key="1">
    <source>
        <dbReference type="EMBL" id="MFM0721756.1"/>
    </source>
</evidence>
<comment type="caution">
    <text evidence="1">The sequence shown here is derived from an EMBL/GenBank/DDBJ whole genome shotgun (WGS) entry which is preliminary data.</text>
</comment>
<proteinExistence type="predicted"/>
<name>A0ABW9ERR6_9BURK</name>
<accession>A0ABW9ERR6</accession>
<gene>
    <name evidence="1" type="ORF">PQQ73_36310</name>
</gene>
<keyword evidence="2" id="KW-1185">Reference proteome</keyword>
<dbReference type="Gene3D" id="3.90.210.10">
    <property type="entry name" value="Heat-Labile Enterotoxin, subunit A"/>
    <property type="match status" value="1"/>
</dbReference>
<dbReference type="SUPFAM" id="SSF56399">
    <property type="entry name" value="ADP-ribosylation"/>
    <property type="match status" value="1"/>
</dbReference>
<dbReference type="RefSeq" id="WP_408150545.1">
    <property type="nucleotide sequence ID" value="NZ_JAQQCL010000053.1"/>
</dbReference>
<protein>
    <submittedName>
        <fullName evidence="1">Uncharacterized protein</fullName>
    </submittedName>
</protein>
<organism evidence="1 2">
    <name type="scientific">Paraburkholderia strydomiana</name>
    <dbReference type="NCBI Taxonomy" id="1245417"/>
    <lineage>
        <taxon>Bacteria</taxon>
        <taxon>Pseudomonadati</taxon>
        <taxon>Pseudomonadota</taxon>
        <taxon>Betaproteobacteria</taxon>
        <taxon>Burkholderiales</taxon>
        <taxon>Burkholderiaceae</taxon>
        <taxon>Paraburkholderia</taxon>
    </lineage>
</organism>
<dbReference type="InterPro" id="IPR049061">
    <property type="entry name" value="NarE-like"/>
</dbReference>
<dbReference type="Proteomes" id="UP001629392">
    <property type="component" value="Unassembled WGS sequence"/>
</dbReference>
<dbReference type="EMBL" id="JAQQCL010000053">
    <property type="protein sequence ID" value="MFM0721756.1"/>
    <property type="molecule type" value="Genomic_DNA"/>
</dbReference>
<evidence type="ECO:0000313" key="2">
    <source>
        <dbReference type="Proteomes" id="UP001629392"/>
    </source>
</evidence>
<sequence>MLYRGQNRSGHDRNNGVVYPKGSSLTVVPRFDGSWVADGKFTYGESENNAVRAHHIDTGKWNGCFISTTRNYEVARYFATTDNTCDGVIYHIDETLFDRYGVVASELSDLLYAGETEVSVRSEDCGPLPPEIIVRIDEVSPL</sequence>